<name>A0A098LB07_9BACT</name>
<dbReference type="Pfam" id="PF02397">
    <property type="entry name" value="Bac_transf"/>
    <property type="match status" value="1"/>
</dbReference>
<dbReference type="OrthoDB" id="9774190at2"/>
<dbReference type="STRING" id="153721.MYP_574"/>
<accession>A0A098LB07</accession>
<keyword evidence="5" id="KW-1185">Reference proteome</keyword>
<evidence type="ECO:0000313" key="5">
    <source>
        <dbReference type="Proteomes" id="UP000030185"/>
    </source>
</evidence>
<dbReference type="Gene3D" id="3.40.50.2300">
    <property type="match status" value="1"/>
</dbReference>
<sequence>MKSKIAFVGTNSDLIQSLTDKLQDEFSIRWFDNSISLLYSISKENEGFEAIVTEGPFESPKGTALFQRLRAHNASRNIPFILIADNLDIKTKKQIHQQGVNELFPTNFEKENFVKRVRYLIANPVEPGEVVEQQPNIPASYKIPLPKRIFDIVISLSILIFLFPFFCILGLLIVIESRGPIFYSSKRVGTGYKIFNFYKFRSMGTGADSKLKDIAHLNQYNKKEGQASLIAENELCDSCKEQRISCQSIVYLDGNAICEKVHFRNKTLKNGSTFIKINNDPRVTRVGKFIRNTSIDELPQLFNVLKGDMSIVGNRPLPLYEAEKITTDQFTTRFLAPAGITGLWQVTKRGTGEMSEAERIQLDIDYALNYSFVNDIKIILKTIPALIQKENV</sequence>
<comment type="caution">
    <text evidence="4">The sequence shown here is derived from an EMBL/GenBank/DDBJ whole genome shotgun (WGS) entry which is preliminary data.</text>
</comment>
<dbReference type="EMBL" id="BBLT01000001">
    <property type="protein sequence ID" value="GAL83348.1"/>
    <property type="molecule type" value="Genomic_DNA"/>
</dbReference>
<dbReference type="SUPFAM" id="SSF52172">
    <property type="entry name" value="CheY-like"/>
    <property type="match status" value="1"/>
</dbReference>
<gene>
    <name evidence="4" type="ORF">MYP_574</name>
</gene>
<organism evidence="4 5">
    <name type="scientific">Sporocytophaga myxococcoides</name>
    <dbReference type="NCBI Taxonomy" id="153721"/>
    <lineage>
        <taxon>Bacteria</taxon>
        <taxon>Pseudomonadati</taxon>
        <taxon>Bacteroidota</taxon>
        <taxon>Cytophagia</taxon>
        <taxon>Cytophagales</taxon>
        <taxon>Cytophagaceae</taxon>
        <taxon>Sporocytophaga</taxon>
    </lineage>
</organism>
<reference evidence="4 5" key="1">
    <citation type="submission" date="2014-09" db="EMBL/GenBank/DDBJ databases">
        <title>Sporocytophaga myxococcoides PG-01 genome sequencing.</title>
        <authorList>
            <person name="Liu L."/>
            <person name="Gao P.J."/>
            <person name="Chen G.J."/>
            <person name="Wang L.S."/>
        </authorList>
    </citation>
    <scope>NUCLEOTIDE SEQUENCE [LARGE SCALE GENOMIC DNA]</scope>
    <source>
        <strain evidence="4 5">PG-01</strain>
    </source>
</reference>
<keyword evidence="2" id="KW-0472">Membrane</keyword>
<feature type="domain" description="Bacterial sugar transferase" evidence="3">
    <location>
        <begin position="147"/>
        <end position="387"/>
    </location>
</feature>
<feature type="transmembrane region" description="Helical" evidence="2">
    <location>
        <begin position="152"/>
        <end position="175"/>
    </location>
</feature>
<dbReference type="Proteomes" id="UP000030185">
    <property type="component" value="Unassembled WGS sequence"/>
</dbReference>
<dbReference type="eggNOG" id="COG2148">
    <property type="taxonomic scope" value="Bacteria"/>
</dbReference>
<keyword evidence="2" id="KW-1133">Transmembrane helix</keyword>
<proteinExistence type="inferred from homology"/>
<dbReference type="InterPro" id="IPR003362">
    <property type="entry name" value="Bact_transf"/>
</dbReference>
<evidence type="ECO:0000313" key="4">
    <source>
        <dbReference type="EMBL" id="GAL83348.1"/>
    </source>
</evidence>
<keyword evidence="2" id="KW-0812">Transmembrane</keyword>
<evidence type="ECO:0000256" key="2">
    <source>
        <dbReference type="SAM" id="Phobius"/>
    </source>
</evidence>
<evidence type="ECO:0000256" key="1">
    <source>
        <dbReference type="ARBA" id="ARBA00006464"/>
    </source>
</evidence>
<dbReference type="InterPro" id="IPR011006">
    <property type="entry name" value="CheY-like_superfamily"/>
</dbReference>
<dbReference type="PANTHER" id="PTHR30576:SF0">
    <property type="entry name" value="UNDECAPRENYL-PHOSPHATE N-ACETYLGALACTOSAMINYL 1-PHOSPHATE TRANSFERASE-RELATED"/>
    <property type="match status" value="1"/>
</dbReference>
<comment type="similarity">
    <text evidence="1">Belongs to the bacterial sugar transferase family.</text>
</comment>
<dbReference type="PANTHER" id="PTHR30576">
    <property type="entry name" value="COLANIC BIOSYNTHESIS UDP-GLUCOSE LIPID CARRIER TRANSFERASE"/>
    <property type="match status" value="1"/>
</dbReference>
<protein>
    <submittedName>
        <fullName evidence="4">Response regulator receiver protein</fullName>
    </submittedName>
</protein>
<dbReference type="RefSeq" id="WP_045458063.1">
    <property type="nucleotide sequence ID" value="NZ_BBLT01000001.1"/>
</dbReference>
<dbReference type="AlphaFoldDB" id="A0A098LB07"/>
<dbReference type="GO" id="GO:0016780">
    <property type="term" value="F:phosphotransferase activity, for other substituted phosphate groups"/>
    <property type="evidence" value="ECO:0007669"/>
    <property type="project" value="TreeGrafter"/>
</dbReference>
<evidence type="ECO:0000259" key="3">
    <source>
        <dbReference type="Pfam" id="PF02397"/>
    </source>
</evidence>